<feature type="transmembrane region" description="Helical" evidence="1">
    <location>
        <begin position="297"/>
        <end position="318"/>
    </location>
</feature>
<dbReference type="OrthoDB" id="9788724at2"/>
<feature type="transmembrane region" description="Helical" evidence="1">
    <location>
        <begin position="143"/>
        <end position="160"/>
    </location>
</feature>
<organism evidence="2 3">
    <name type="scientific">Ilyomonas limi</name>
    <dbReference type="NCBI Taxonomy" id="2575867"/>
    <lineage>
        <taxon>Bacteria</taxon>
        <taxon>Pseudomonadati</taxon>
        <taxon>Bacteroidota</taxon>
        <taxon>Chitinophagia</taxon>
        <taxon>Chitinophagales</taxon>
        <taxon>Chitinophagaceae</taxon>
        <taxon>Ilyomonas</taxon>
    </lineage>
</organism>
<feature type="transmembrane region" description="Helical" evidence="1">
    <location>
        <begin position="83"/>
        <end position="100"/>
    </location>
</feature>
<feature type="transmembrane region" description="Helical" evidence="1">
    <location>
        <begin position="232"/>
        <end position="254"/>
    </location>
</feature>
<dbReference type="PANTHER" id="PTHR31061:SF24">
    <property type="entry name" value="LD22376P"/>
    <property type="match status" value="1"/>
</dbReference>
<feature type="transmembrane region" description="Helical" evidence="1">
    <location>
        <begin position="205"/>
        <end position="226"/>
    </location>
</feature>
<proteinExistence type="predicted"/>
<feature type="transmembrane region" description="Helical" evidence="1">
    <location>
        <begin position="12"/>
        <end position="28"/>
    </location>
</feature>
<feature type="transmembrane region" description="Helical" evidence="1">
    <location>
        <begin position="369"/>
        <end position="387"/>
    </location>
</feature>
<dbReference type="EMBL" id="SZQL01000042">
    <property type="protein sequence ID" value="TKK64152.1"/>
    <property type="molecule type" value="Genomic_DNA"/>
</dbReference>
<feature type="transmembrane region" description="Helical" evidence="1">
    <location>
        <begin position="176"/>
        <end position="196"/>
    </location>
</feature>
<dbReference type="PANTHER" id="PTHR31061">
    <property type="entry name" value="LD22376P"/>
    <property type="match status" value="1"/>
</dbReference>
<comment type="caution">
    <text evidence="2">The sequence shown here is derived from an EMBL/GenBank/DDBJ whole genome shotgun (WGS) entry which is preliminary data.</text>
</comment>
<gene>
    <name evidence="2" type="ORF">FC093_23170</name>
</gene>
<feature type="transmembrane region" description="Helical" evidence="1">
    <location>
        <begin position="48"/>
        <end position="71"/>
    </location>
</feature>
<keyword evidence="1" id="KW-1133">Transmembrane helix</keyword>
<dbReference type="Proteomes" id="UP000305848">
    <property type="component" value="Unassembled WGS sequence"/>
</dbReference>
<name>A0A4U3KPR3_9BACT</name>
<reference evidence="2 3" key="1">
    <citation type="submission" date="2019-05" db="EMBL/GenBank/DDBJ databases">
        <title>Panacibacter sp. strain 17mud1-8 Genome sequencing and assembly.</title>
        <authorList>
            <person name="Chhetri G."/>
        </authorList>
    </citation>
    <scope>NUCLEOTIDE SEQUENCE [LARGE SCALE GENOMIC DNA]</scope>
    <source>
        <strain evidence="2 3">17mud1-8</strain>
    </source>
</reference>
<dbReference type="RefSeq" id="WP_137264207.1">
    <property type="nucleotide sequence ID" value="NZ_SZQL01000042.1"/>
</dbReference>
<dbReference type="AlphaFoldDB" id="A0A4U3KPR3"/>
<feature type="transmembrane region" description="Helical" evidence="1">
    <location>
        <begin position="266"/>
        <end position="285"/>
    </location>
</feature>
<evidence type="ECO:0000256" key="1">
    <source>
        <dbReference type="SAM" id="Phobius"/>
    </source>
</evidence>
<keyword evidence="3" id="KW-1185">Reference proteome</keyword>
<keyword evidence="1" id="KW-0472">Membrane</keyword>
<protein>
    <submittedName>
        <fullName evidence="2">DUF5009 domain-containing protein</fullName>
    </submittedName>
</protein>
<evidence type="ECO:0000313" key="3">
    <source>
        <dbReference type="Proteomes" id="UP000305848"/>
    </source>
</evidence>
<evidence type="ECO:0000313" key="2">
    <source>
        <dbReference type="EMBL" id="TKK64152.1"/>
    </source>
</evidence>
<sequence>MKQLQRRLLSIDVFRAVTMLLMIFVNDFDGVTGVPEWIKHAPANEDALGFADIIFPAFLVIVGLSIPFAIRSRLHRRQSTSRVFIYILERSLALLVMGFFHVNLENYSSAAFLPKPVWEILITIGFFLIWLDYPEKVKRNTRYLLQAAGIVLLAIMAILYKGESATGVLVPMQPQWYGILGLIGWSYIICASIYLFSKGKLAIQFIAWALFFLFSVATHAHLLNWLQPVHRFVWIVGSGSMPAFTMAGVAVSVLYSTVAGKNRDALFWSLLIAFGVFNIIIGFGTRPLDGISKIHDTPSWVGICTGIAILVFALMIYIVDIKEQTNWYKAIRPAGTSTLTCYLIPYILYSFYELFHFHFMPFLNEGIGGFIRSFATAFIVIWIAGWLEKKSIRIKV</sequence>
<feature type="transmembrane region" description="Helical" evidence="1">
    <location>
        <begin position="112"/>
        <end position="131"/>
    </location>
</feature>
<accession>A0A4U3KPR3</accession>
<feature type="transmembrane region" description="Helical" evidence="1">
    <location>
        <begin position="330"/>
        <end position="349"/>
    </location>
</feature>
<keyword evidence="1" id="KW-0812">Transmembrane</keyword>